<dbReference type="EMBL" id="BMIB01000001">
    <property type="protein sequence ID" value="GGH61213.1"/>
    <property type="molecule type" value="Genomic_DNA"/>
</dbReference>
<evidence type="ECO:0000313" key="4">
    <source>
        <dbReference type="EMBL" id="GGH61213.1"/>
    </source>
</evidence>
<keyword evidence="1" id="KW-1133">Transmembrane helix</keyword>
<dbReference type="InterPro" id="IPR050640">
    <property type="entry name" value="Bact_2-comp_sensor_kinase"/>
</dbReference>
<dbReference type="PANTHER" id="PTHR34220">
    <property type="entry name" value="SENSOR HISTIDINE KINASE YPDA"/>
    <property type="match status" value="1"/>
</dbReference>
<proteinExistence type="predicted"/>
<gene>
    <name evidence="4" type="ORF">GCM10011379_09960</name>
</gene>
<feature type="transmembrane region" description="Helical" evidence="1">
    <location>
        <begin position="209"/>
        <end position="228"/>
    </location>
</feature>
<feature type="domain" description="Signal transduction histidine kinase internal region" evidence="3">
    <location>
        <begin position="347"/>
        <end position="421"/>
    </location>
</feature>
<feature type="chain" id="PRO_5037783125" description="Signal transduction histidine kinase internal region domain-containing protein" evidence="2">
    <location>
        <begin position="24"/>
        <end position="529"/>
    </location>
</feature>
<evidence type="ECO:0000259" key="3">
    <source>
        <dbReference type="Pfam" id="PF06580"/>
    </source>
</evidence>
<dbReference type="Proteomes" id="UP000627292">
    <property type="component" value="Unassembled WGS sequence"/>
</dbReference>
<evidence type="ECO:0000256" key="1">
    <source>
        <dbReference type="SAM" id="Phobius"/>
    </source>
</evidence>
<feature type="transmembrane region" description="Helical" evidence="1">
    <location>
        <begin position="288"/>
        <end position="305"/>
    </location>
</feature>
<feature type="transmembrane region" description="Helical" evidence="1">
    <location>
        <begin position="175"/>
        <end position="197"/>
    </location>
</feature>
<reference evidence="4" key="1">
    <citation type="journal article" date="2014" name="Int. J. Syst. Evol. Microbiol.">
        <title>Complete genome sequence of Corynebacterium casei LMG S-19264T (=DSM 44701T), isolated from a smear-ripened cheese.</title>
        <authorList>
            <consortium name="US DOE Joint Genome Institute (JGI-PGF)"/>
            <person name="Walter F."/>
            <person name="Albersmeier A."/>
            <person name="Kalinowski J."/>
            <person name="Ruckert C."/>
        </authorList>
    </citation>
    <scope>NUCLEOTIDE SEQUENCE</scope>
    <source>
        <strain evidence="4">CGMCC 1.15290</strain>
    </source>
</reference>
<keyword evidence="5" id="KW-1185">Reference proteome</keyword>
<feature type="transmembrane region" description="Helical" evidence="1">
    <location>
        <begin position="261"/>
        <end position="281"/>
    </location>
</feature>
<dbReference type="GO" id="GO:0000155">
    <property type="term" value="F:phosphorelay sensor kinase activity"/>
    <property type="evidence" value="ECO:0007669"/>
    <property type="project" value="InterPro"/>
</dbReference>
<dbReference type="PANTHER" id="PTHR34220:SF7">
    <property type="entry name" value="SENSOR HISTIDINE KINASE YPDA"/>
    <property type="match status" value="1"/>
</dbReference>
<feature type="transmembrane region" description="Helical" evidence="1">
    <location>
        <begin position="235"/>
        <end position="255"/>
    </location>
</feature>
<dbReference type="PROSITE" id="PS51257">
    <property type="entry name" value="PROKAR_LIPOPROTEIN"/>
    <property type="match status" value="1"/>
</dbReference>
<dbReference type="RefSeq" id="WP_188950867.1">
    <property type="nucleotide sequence ID" value="NZ_BMIB01000001.1"/>
</dbReference>
<protein>
    <recommendedName>
        <fullName evidence="3">Signal transduction histidine kinase internal region domain-containing protein</fullName>
    </recommendedName>
</protein>
<comment type="caution">
    <text evidence="4">The sequence shown here is derived from an EMBL/GenBank/DDBJ whole genome shotgun (WGS) entry which is preliminary data.</text>
</comment>
<feature type="signal peptide" evidence="2">
    <location>
        <begin position="1"/>
        <end position="23"/>
    </location>
</feature>
<evidence type="ECO:0000256" key="2">
    <source>
        <dbReference type="SAM" id="SignalP"/>
    </source>
</evidence>
<dbReference type="InterPro" id="IPR010559">
    <property type="entry name" value="Sig_transdc_His_kin_internal"/>
</dbReference>
<evidence type="ECO:0000313" key="5">
    <source>
        <dbReference type="Proteomes" id="UP000627292"/>
    </source>
</evidence>
<dbReference type="GO" id="GO:0016020">
    <property type="term" value="C:membrane"/>
    <property type="evidence" value="ECO:0007669"/>
    <property type="project" value="InterPro"/>
</dbReference>
<name>A0A917ITD6_9BACT</name>
<keyword evidence="2" id="KW-0732">Signal</keyword>
<organism evidence="4 5">
    <name type="scientific">Filimonas zeae</name>
    <dbReference type="NCBI Taxonomy" id="1737353"/>
    <lineage>
        <taxon>Bacteria</taxon>
        <taxon>Pseudomonadati</taxon>
        <taxon>Bacteroidota</taxon>
        <taxon>Chitinophagia</taxon>
        <taxon>Chitinophagales</taxon>
        <taxon>Chitinophagaceae</taxon>
        <taxon>Filimonas</taxon>
    </lineage>
</organism>
<keyword evidence="1" id="KW-0812">Transmembrane</keyword>
<feature type="transmembrane region" description="Helical" evidence="1">
    <location>
        <begin position="311"/>
        <end position="329"/>
    </location>
</feature>
<accession>A0A917ITD6</accession>
<reference evidence="4" key="2">
    <citation type="submission" date="2020-09" db="EMBL/GenBank/DDBJ databases">
        <authorList>
            <person name="Sun Q."/>
            <person name="Zhou Y."/>
        </authorList>
    </citation>
    <scope>NUCLEOTIDE SEQUENCE</scope>
    <source>
        <strain evidence="4">CGMCC 1.15290</strain>
    </source>
</reference>
<keyword evidence="1" id="KW-0472">Membrane</keyword>
<dbReference type="AlphaFoldDB" id="A0A917ITD6"/>
<feature type="transmembrane region" description="Helical" evidence="1">
    <location>
        <begin position="143"/>
        <end position="163"/>
    </location>
</feature>
<dbReference type="Pfam" id="PF06580">
    <property type="entry name" value="His_kinase"/>
    <property type="match status" value="1"/>
</dbReference>
<sequence length="529" mass="60726">MQTRLLFLFLLALVSCNPDIRYAADEAVTHTSANHQFHAQVRVHLQEKMFTTPLGLQIHSFGAFEVYWDNCRIGQNGIPARPGHPEVPGTENSYYQIPDSLSGIGTHVVDIKGTQTWLKEAGRQVAAKPESYLKLLRQPLLELSFVNLMAGAFLIAGIYYAFLYFNSHTKASTTFLFALICLLFFLLLAAEYIKFYIDIPYTHFYTRLTMVGWLTFATAVLTPFYFAVHYRLPHMPLFTATLIMALLAIYGINYGHYDLTAYLHSITLWFASVLVLLYALLHRQKGALLVLCGFGLSMVVTRYVFFDFGLYISFTIILLCILYLQTLSARQLEQAHQSSQLLSARLQLELVKKNIQPHFLRNTLTSLMDWVEESPAEGVRFIKALSAEFDILMEMSDETLVPIQREIDLCKQHIAVMQYRKEVTYVWTEQDIDPNELIPPAILLTLVENGITHSIPVNNQIHFLLRFRRTATGKEYILETSGENRVRERTGGNGFRYVRARLEENYGNRWQFTAAPFSGGWRNTIYLYK</sequence>